<evidence type="ECO:0000313" key="1">
    <source>
        <dbReference type="EMBL" id="MCC2176501.1"/>
    </source>
</evidence>
<dbReference type="RefSeq" id="WP_227600430.1">
    <property type="nucleotide sequence ID" value="NZ_JAJEPX010000010.1"/>
</dbReference>
<sequence length="73" mass="8937">MKKYSFADMQRLHWKDYEFECQRLTLPNGRQINLTNSQSKQVQTQYTQYIDQHHHAPRMGDYIFPSKETRSWV</sequence>
<dbReference type="EMBL" id="JAJEPX010000010">
    <property type="protein sequence ID" value="MCC2176501.1"/>
    <property type="molecule type" value="Genomic_DNA"/>
</dbReference>
<dbReference type="Proteomes" id="UP001298753">
    <property type="component" value="Unassembled WGS sequence"/>
</dbReference>
<dbReference type="AlphaFoldDB" id="A0AAW4VUB8"/>
<name>A0AAW4VUB8_9FIRM</name>
<comment type="caution">
    <text evidence="1">The sequence shown here is derived from an EMBL/GenBank/DDBJ whole genome shotgun (WGS) entry which is preliminary data.</text>
</comment>
<gene>
    <name evidence="1" type="ORF">LKD22_05070</name>
</gene>
<organism evidence="1 2">
    <name type="scientific">Agathobaculum butyriciproducens</name>
    <dbReference type="NCBI Taxonomy" id="1628085"/>
    <lineage>
        <taxon>Bacteria</taxon>
        <taxon>Bacillati</taxon>
        <taxon>Bacillota</taxon>
        <taxon>Clostridia</taxon>
        <taxon>Eubacteriales</taxon>
        <taxon>Butyricicoccaceae</taxon>
        <taxon>Agathobaculum</taxon>
    </lineage>
</organism>
<evidence type="ECO:0000313" key="2">
    <source>
        <dbReference type="Proteomes" id="UP001298753"/>
    </source>
</evidence>
<accession>A0AAW4VUB8</accession>
<proteinExistence type="predicted"/>
<dbReference type="GeneID" id="98661415"/>
<protein>
    <submittedName>
        <fullName evidence="1">Uncharacterized protein</fullName>
    </submittedName>
</protein>
<reference evidence="1 2" key="1">
    <citation type="submission" date="2021-10" db="EMBL/GenBank/DDBJ databases">
        <title>Anaerobic single-cell dispensing facilitates the cultivation of human gut bacteria.</title>
        <authorList>
            <person name="Afrizal A."/>
        </authorList>
    </citation>
    <scope>NUCLEOTIDE SEQUENCE [LARGE SCALE GENOMIC DNA]</scope>
    <source>
        <strain evidence="1 2">CLA-AA-H270</strain>
    </source>
</reference>
<keyword evidence="2" id="KW-1185">Reference proteome</keyword>